<evidence type="ECO:0000256" key="5">
    <source>
        <dbReference type="PROSITE-ProRule" id="PRU10139"/>
    </source>
</evidence>
<comment type="similarity">
    <text evidence="1">Belongs to the carbon-nitrogen hydrolase superfamily. Nitrilase family.</text>
</comment>
<feature type="domain" description="CN hydrolase" evidence="6">
    <location>
        <begin position="14"/>
        <end position="288"/>
    </location>
</feature>
<evidence type="ECO:0000256" key="4">
    <source>
        <dbReference type="ARBA" id="ARBA00039045"/>
    </source>
</evidence>
<dbReference type="PROSITE" id="PS50263">
    <property type="entry name" value="CN_HYDROLASE"/>
    <property type="match status" value="1"/>
</dbReference>
<feature type="active site" description="Proton acceptor" evidence="5">
    <location>
        <position position="54"/>
    </location>
</feature>
<comment type="catalytic activity">
    <reaction evidence="3">
        <text>a nitrile + 2 H2O = a carboxylate + NH4(+)</text>
        <dbReference type="Rhea" id="RHEA:21724"/>
        <dbReference type="ChEBI" id="CHEBI:15377"/>
        <dbReference type="ChEBI" id="CHEBI:18379"/>
        <dbReference type="ChEBI" id="CHEBI:28938"/>
        <dbReference type="ChEBI" id="CHEBI:29067"/>
        <dbReference type="EC" id="3.5.5.1"/>
    </reaction>
</comment>
<dbReference type="AlphaFoldDB" id="A0A136IK55"/>
<dbReference type="InParanoid" id="A0A136IK55"/>
<evidence type="ECO:0000313" key="8">
    <source>
        <dbReference type="Proteomes" id="UP000070501"/>
    </source>
</evidence>
<dbReference type="Proteomes" id="UP000070501">
    <property type="component" value="Unassembled WGS sequence"/>
</dbReference>
<dbReference type="FunFam" id="3.60.110.10:FF:000011">
    <property type="entry name" value="Cyanide hydratase"/>
    <property type="match status" value="1"/>
</dbReference>
<organism evidence="7 8">
    <name type="scientific">Microdochium bolleyi</name>
    <dbReference type="NCBI Taxonomy" id="196109"/>
    <lineage>
        <taxon>Eukaryota</taxon>
        <taxon>Fungi</taxon>
        <taxon>Dikarya</taxon>
        <taxon>Ascomycota</taxon>
        <taxon>Pezizomycotina</taxon>
        <taxon>Sordariomycetes</taxon>
        <taxon>Xylariomycetidae</taxon>
        <taxon>Xylariales</taxon>
        <taxon>Microdochiaceae</taxon>
        <taxon>Microdochium</taxon>
    </lineage>
</organism>
<gene>
    <name evidence="7" type="ORF">Micbo1qcDRAFT_190987</name>
</gene>
<dbReference type="Gene3D" id="3.60.110.10">
    <property type="entry name" value="Carbon-nitrogen hydrolase"/>
    <property type="match status" value="1"/>
</dbReference>
<dbReference type="EMBL" id="KQ964285">
    <property type="protein sequence ID" value="KXJ85323.1"/>
    <property type="molecule type" value="Genomic_DNA"/>
</dbReference>
<dbReference type="PANTHER" id="PTHR46044:SF14">
    <property type="entry name" value="ARYLACETONITRILASE"/>
    <property type="match status" value="1"/>
</dbReference>
<dbReference type="InterPro" id="IPR044149">
    <property type="entry name" value="Nitrilases_CHs"/>
</dbReference>
<name>A0A136IK55_9PEZI</name>
<dbReference type="EC" id="3.5.5.1" evidence="4"/>
<dbReference type="InterPro" id="IPR036526">
    <property type="entry name" value="C-N_Hydrolase_sf"/>
</dbReference>
<dbReference type="STRING" id="196109.A0A136IK55"/>
<dbReference type="SUPFAM" id="SSF56317">
    <property type="entry name" value="Carbon-nitrogen hydrolase"/>
    <property type="match status" value="1"/>
</dbReference>
<proteinExistence type="inferred from homology"/>
<dbReference type="Pfam" id="PF00795">
    <property type="entry name" value="CN_hydrolase"/>
    <property type="match status" value="1"/>
</dbReference>
<dbReference type="GO" id="GO:0000257">
    <property type="term" value="F:nitrilase activity"/>
    <property type="evidence" value="ECO:0007669"/>
    <property type="project" value="UniProtKB-EC"/>
</dbReference>
<reference evidence="8" key="1">
    <citation type="submission" date="2016-02" db="EMBL/GenBank/DDBJ databases">
        <title>Draft genome sequence of Microdochium bolleyi, a fungal endophyte of beachgrass.</title>
        <authorList>
            <consortium name="DOE Joint Genome Institute"/>
            <person name="David A.S."/>
            <person name="May G."/>
            <person name="Haridas S."/>
            <person name="Lim J."/>
            <person name="Wang M."/>
            <person name="Labutti K."/>
            <person name="Lipzen A."/>
            <person name="Barry K."/>
            <person name="Grigoriev I.V."/>
        </authorList>
    </citation>
    <scope>NUCLEOTIDE SEQUENCE [LARGE SCALE GENOMIC DNA]</scope>
    <source>
        <strain evidence="8">J235TASD1</strain>
    </source>
</reference>
<dbReference type="InterPro" id="IPR003010">
    <property type="entry name" value="C-N_Hydrolase"/>
</dbReference>
<evidence type="ECO:0000256" key="2">
    <source>
        <dbReference type="ARBA" id="ARBA00022801"/>
    </source>
</evidence>
<evidence type="ECO:0000256" key="1">
    <source>
        <dbReference type="ARBA" id="ARBA00008129"/>
    </source>
</evidence>
<dbReference type="PROSITE" id="PS00920">
    <property type="entry name" value="NITRIL_CHT_1"/>
    <property type="match status" value="1"/>
</dbReference>
<dbReference type="PANTHER" id="PTHR46044">
    <property type="entry name" value="NITRILASE"/>
    <property type="match status" value="1"/>
</dbReference>
<keyword evidence="8" id="KW-1185">Reference proteome</keyword>
<dbReference type="FunCoup" id="A0A136IK55">
    <property type="interactions" value="713"/>
</dbReference>
<dbReference type="PROSITE" id="PS00921">
    <property type="entry name" value="NITRIL_CHT_2"/>
    <property type="match status" value="1"/>
</dbReference>
<dbReference type="OrthoDB" id="10250282at2759"/>
<dbReference type="GO" id="GO:0016836">
    <property type="term" value="F:hydro-lyase activity"/>
    <property type="evidence" value="ECO:0007669"/>
    <property type="project" value="UniProtKB-ARBA"/>
</dbReference>
<evidence type="ECO:0000259" key="6">
    <source>
        <dbReference type="PROSITE" id="PS50263"/>
    </source>
</evidence>
<dbReference type="CDD" id="cd07564">
    <property type="entry name" value="nitrilases_CHs"/>
    <property type="match status" value="1"/>
</dbReference>
<evidence type="ECO:0000313" key="7">
    <source>
        <dbReference type="EMBL" id="KXJ85323.1"/>
    </source>
</evidence>
<accession>A0A136IK55</accession>
<dbReference type="InterPro" id="IPR000132">
    <property type="entry name" value="Nitrilase/CN_hydratase_CS"/>
</dbReference>
<keyword evidence="2 7" id="KW-0378">Hydrolase</keyword>
<sequence>MSAATPSQQLPSTLRVAVAQAEPVWLDLEATVNKTCALIDQAGSQGAKVLAFPECWIPGYPGWIWSRPVDIERTKDYIKNSLRVESTEMDRIKAAAARHGIVVVLGFSERQGDSLYIAQATIDGGQQGRLLAHRRKIKATHMERTIFGDASGEALVGVVDTSAGRVGALACWEHAQPLLKYHMYSHRQQLHVAAWPPLHPHEGPELWSMSSEGARALSRTYAIEAQSFVLHATSLISRSGIDRLDSSTGVAMQIPGGGTSAIFGPDGRQLSEDLGQEEEGVIYADVNLDDILRAKSFLDLCGHYSRPDMLWLGVDPNVKLHVRQ</sequence>
<evidence type="ECO:0000256" key="3">
    <source>
        <dbReference type="ARBA" id="ARBA00036406"/>
    </source>
</evidence>
<protein>
    <recommendedName>
        <fullName evidence="4">nitrilase</fullName>
        <ecNumber evidence="4">3.5.5.1</ecNumber>
    </recommendedName>
</protein>